<proteinExistence type="predicted"/>
<protein>
    <submittedName>
        <fullName evidence="2">Transposase</fullName>
    </submittedName>
</protein>
<comment type="caution">
    <text evidence="2">The sequence shown here is derived from an EMBL/GenBank/DDBJ whole genome shotgun (WGS) entry which is preliminary data.</text>
</comment>
<evidence type="ECO:0000313" key="2">
    <source>
        <dbReference type="EMBL" id="MYD91557.1"/>
    </source>
</evidence>
<dbReference type="PANTHER" id="PTHR33627">
    <property type="entry name" value="TRANSPOSASE"/>
    <property type="match status" value="1"/>
</dbReference>
<accession>A0A6B1DXB0</accession>
<dbReference type="InterPro" id="IPR012337">
    <property type="entry name" value="RNaseH-like_sf"/>
</dbReference>
<dbReference type="InterPro" id="IPR038721">
    <property type="entry name" value="IS701-like_DDE_dom"/>
</dbReference>
<dbReference type="PANTHER" id="PTHR33627:SF1">
    <property type="entry name" value="TRANSPOSASE"/>
    <property type="match status" value="1"/>
</dbReference>
<evidence type="ECO:0000259" key="1">
    <source>
        <dbReference type="Pfam" id="PF13546"/>
    </source>
</evidence>
<sequence length="182" mass="20292">MTLAAVPVSQPDVSVSRAEIASVQGRLRAYHARYAPFFGRRELRGHARAYLQGLLSDEPRKSVERMVLCLRGADRNEVRTQQLFLRQERWDDASILAAHRALVAETLDEEEGVLAIDGTDIPKDGHESVEVARQYCGQLGKRANCQEAVFAAYLGCGAAALVDRRLYLTRDWVSGASHAERR</sequence>
<dbReference type="EMBL" id="VXPY01000101">
    <property type="protein sequence ID" value="MYD91557.1"/>
    <property type="molecule type" value="Genomic_DNA"/>
</dbReference>
<feature type="domain" description="Transposase IS701-like DDE" evidence="1">
    <location>
        <begin position="35"/>
        <end position="176"/>
    </location>
</feature>
<gene>
    <name evidence="2" type="ORF">F4Y08_14715</name>
</gene>
<reference evidence="2" key="1">
    <citation type="submission" date="2019-09" db="EMBL/GenBank/DDBJ databases">
        <title>Characterisation of the sponge microbiome using genome-centric metagenomics.</title>
        <authorList>
            <person name="Engelberts J.P."/>
            <person name="Robbins S.J."/>
            <person name="De Goeij J.M."/>
            <person name="Aranda M."/>
            <person name="Bell S.C."/>
            <person name="Webster N.S."/>
        </authorList>
    </citation>
    <scope>NUCLEOTIDE SEQUENCE</scope>
    <source>
        <strain evidence="2">SB0662_bin_9</strain>
    </source>
</reference>
<dbReference type="AlphaFoldDB" id="A0A6B1DXB0"/>
<dbReference type="InterPro" id="IPR039365">
    <property type="entry name" value="IS701-like"/>
</dbReference>
<dbReference type="SUPFAM" id="SSF53098">
    <property type="entry name" value="Ribonuclease H-like"/>
    <property type="match status" value="1"/>
</dbReference>
<dbReference type="Pfam" id="PF13546">
    <property type="entry name" value="DDE_5"/>
    <property type="match status" value="1"/>
</dbReference>
<name>A0A6B1DXB0_9CHLR</name>
<organism evidence="2">
    <name type="scientific">Caldilineaceae bacterium SB0662_bin_9</name>
    <dbReference type="NCBI Taxonomy" id="2605258"/>
    <lineage>
        <taxon>Bacteria</taxon>
        <taxon>Bacillati</taxon>
        <taxon>Chloroflexota</taxon>
        <taxon>Caldilineae</taxon>
        <taxon>Caldilineales</taxon>
        <taxon>Caldilineaceae</taxon>
    </lineage>
</organism>